<reference evidence="1 2" key="1">
    <citation type="journal article" date="2019" name="Commun. Biol.">
        <title>The bagworm genome reveals a unique fibroin gene that provides high tensile strength.</title>
        <authorList>
            <person name="Kono N."/>
            <person name="Nakamura H."/>
            <person name="Ohtoshi R."/>
            <person name="Tomita M."/>
            <person name="Numata K."/>
            <person name="Arakawa K."/>
        </authorList>
    </citation>
    <scope>NUCLEOTIDE SEQUENCE [LARGE SCALE GENOMIC DNA]</scope>
</reference>
<accession>A0A4C1V531</accession>
<organism evidence="1 2">
    <name type="scientific">Eumeta variegata</name>
    <name type="common">Bagworm moth</name>
    <name type="synonym">Eumeta japonica</name>
    <dbReference type="NCBI Taxonomy" id="151549"/>
    <lineage>
        <taxon>Eukaryota</taxon>
        <taxon>Metazoa</taxon>
        <taxon>Ecdysozoa</taxon>
        <taxon>Arthropoda</taxon>
        <taxon>Hexapoda</taxon>
        <taxon>Insecta</taxon>
        <taxon>Pterygota</taxon>
        <taxon>Neoptera</taxon>
        <taxon>Endopterygota</taxon>
        <taxon>Lepidoptera</taxon>
        <taxon>Glossata</taxon>
        <taxon>Ditrysia</taxon>
        <taxon>Tineoidea</taxon>
        <taxon>Psychidae</taxon>
        <taxon>Oiketicinae</taxon>
        <taxon>Eumeta</taxon>
    </lineage>
</organism>
<evidence type="ECO:0000313" key="2">
    <source>
        <dbReference type="Proteomes" id="UP000299102"/>
    </source>
</evidence>
<comment type="caution">
    <text evidence="1">The sequence shown here is derived from an EMBL/GenBank/DDBJ whole genome shotgun (WGS) entry which is preliminary data.</text>
</comment>
<keyword evidence="2" id="KW-1185">Reference proteome</keyword>
<dbReference type="OrthoDB" id="6624020at2759"/>
<proteinExistence type="predicted"/>
<sequence length="181" mass="20230">MRIEGKVGTAGSERVDELARRVTLTKKTSADYDKFPLSYAKKVIKSASLEEWQEQYVEGSTGEITKCFSPRIEQAYKVLRQIDITSQLAPTLMGHGEFAQYLFRFYLKDSPYCVCDPPETQDVLHVLEECDIFLRGCAALEAGPFYPLGTVGNCLGAPPRSGALSYRKKNGQCFLNSKNLI</sequence>
<evidence type="ECO:0000313" key="1">
    <source>
        <dbReference type="EMBL" id="GBP33114.1"/>
    </source>
</evidence>
<dbReference type="Proteomes" id="UP000299102">
    <property type="component" value="Unassembled WGS sequence"/>
</dbReference>
<protein>
    <submittedName>
        <fullName evidence="1">Retrovirus-related Pol polyprotein from type-1 retrotransposable element R1 3</fullName>
    </submittedName>
</protein>
<name>A0A4C1V531_EUMVA</name>
<dbReference type="EMBL" id="BGZK01000269">
    <property type="protein sequence ID" value="GBP33114.1"/>
    <property type="molecule type" value="Genomic_DNA"/>
</dbReference>
<dbReference type="AlphaFoldDB" id="A0A4C1V531"/>
<gene>
    <name evidence="1" type="ORF">EVAR_18594_1</name>
</gene>